<dbReference type="RefSeq" id="WP_323250730.1">
    <property type="nucleotide sequence ID" value="NZ_JAYFUL010000027.1"/>
</dbReference>
<sequence length="184" mass="21891">MKYYLLFFTILYTFCSFAQQSNNDPNLVCWSQKRRLTIDDFQIKVANSTNSFSSAQFSYDYKISTFLSLSRDYKRQITNCFIKNASWIDTTHNSEISVRYQQTLFDLSEIYIRQFRKFVYDNRKALVLGKIKIDDINAQIMNDLAKRKVEYGLDTSYGTIPDKQRNWEIKIFKEIESLKEFSAE</sequence>
<organism evidence="2 3">
    <name type="scientific">Arcicella aquatica</name>
    <dbReference type="NCBI Taxonomy" id="217141"/>
    <lineage>
        <taxon>Bacteria</taxon>
        <taxon>Pseudomonadati</taxon>
        <taxon>Bacteroidota</taxon>
        <taxon>Cytophagia</taxon>
        <taxon>Cytophagales</taxon>
        <taxon>Flectobacillaceae</taxon>
        <taxon>Arcicella</taxon>
    </lineage>
</organism>
<accession>A0ABU5QS69</accession>
<feature type="chain" id="PRO_5045765160" evidence="1">
    <location>
        <begin position="19"/>
        <end position="184"/>
    </location>
</feature>
<keyword evidence="3" id="KW-1185">Reference proteome</keyword>
<evidence type="ECO:0000256" key="1">
    <source>
        <dbReference type="SAM" id="SignalP"/>
    </source>
</evidence>
<proteinExistence type="predicted"/>
<dbReference type="Proteomes" id="UP001304671">
    <property type="component" value="Unassembled WGS sequence"/>
</dbReference>
<reference evidence="2 3" key="1">
    <citation type="submission" date="2023-12" db="EMBL/GenBank/DDBJ databases">
        <title>Novel species of the genus Arcicella isolated from rivers.</title>
        <authorList>
            <person name="Lu H."/>
        </authorList>
    </citation>
    <scope>NUCLEOTIDE SEQUENCE [LARGE SCALE GENOMIC DNA]</scope>
    <source>
        <strain evidence="2 3">LMG 21963</strain>
    </source>
</reference>
<dbReference type="EMBL" id="JAYFUL010000027">
    <property type="protein sequence ID" value="MEA5259221.1"/>
    <property type="molecule type" value="Genomic_DNA"/>
</dbReference>
<protein>
    <submittedName>
        <fullName evidence="2">Uncharacterized protein</fullName>
    </submittedName>
</protein>
<comment type="caution">
    <text evidence="2">The sequence shown here is derived from an EMBL/GenBank/DDBJ whole genome shotgun (WGS) entry which is preliminary data.</text>
</comment>
<feature type="signal peptide" evidence="1">
    <location>
        <begin position="1"/>
        <end position="18"/>
    </location>
</feature>
<evidence type="ECO:0000313" key="2">
    <source>
        <dbReference type="EMBL" id="MEA5259221.1"/>
    </source>
</evidence>
<name>A0ABU5QS69_9BACT</name>
<gene>
    <name evidence="2" type="ORF">VB264_15600</name>
</gene>
<keyword evidence="1" id="KW-0732">Signal</keyword>
<evidence type="ECO:0000313" key="3">
    <source>
        <dbReference type="Proteomes" id="UP001304671"/>
    </source>
</evidence>